<evidence type="ECO:0000256" key="2">
    <source>
        <dbReference type="ARBA" id="ARBA00022643"/>
    </source>
</evidence>
<evidence type="ECO:0000259" key="5">
    <source>
        <dbReference type="Pfam" id="PF00296"/>
    </source>
</evidence>
<organism evidence="6 7">
    <name type="scientific">Actinomadura fulvescens</name>
    <dbReference type="NCBI Taxonomy" id="46160"/>
    <lineage>
        <taxon>Bacteria</taxon>
        <taxon>Bacillati</taxon>
        <taxon>Actinomycetota</taxon>
        <taxon>Actinomycetes</taxon>
        <taxon>Streptosporangiales</taxon>
        <taxon>Thermomonosporaceae</taxon>
        <taxon>Actinomadura</taxon>
    </lineage>
</organism>
<dbReference type="InterPro" id="IPR019923">
    <property type="entry name" value="Lucif-like_OxRdtase_MSMEG_2516"/>
</dbReference>
<dbReference type="NCBIfam" id="TIGR03621">
    <property type="entry name" value="F420_MSMEG_2516"/>
    <property type="match status" value="1"/>
</dbReference>
<dbReference type="InterPro" id="IPR050172">
    <property type="entry name" value="SsuD_RutA_monooxygenase"/>
</dbReference>
<dbReference type="RefSeq" id="WP_344545274.1">
    <property type="nucleotide sequence ID" value="NZ_BAAATD010000007.1"/>
</dbReference>
<keyword evidence="4" id="KW-0503">Monooxygenase</keyword>
<comment type="caution">
    <text evidence="6">The sequence shown here is derived from an EMBL/GenBank/DDBJ whole genome shotgun (WGS) entry which is preliminary data.</text>
</comment>
<evidence type="ECO:0000313" key="7">
    <source>
        <dbReference type="Proteomes" id="UP001501509"/>
    </source>
</evidence>
<keyword evidence="3" id="KW-0560">Oxidoreductase</keyword>
<keyword evidence="7" id="KW-1185">Reference proteome</keyword>
<evidence type="ECO:0000313" key="6">
    <source>
        <dbReference type="EMBL" id="GAA2612731.1"/>
    </source>
</evidence>
<keyword evidence="1" id="KW-0285">Flavoprotein</keyword>
<evidence type="ECO:0000256" key="3">
    <source>
        <dbReference type="ARBA" id="ARBA00023002"/>
    </source>
</evidence>
<dbReference type="PANTHER" id="PTHR42847:SF8">
    <property type="entry name" value="CONSERVED PROTEIN"/>
    <property type="match status" value="1"/>
</dbReference>
<dbReference type="InterPro" id="IPR011251">
    <property type="entry name" value="Luciferase-like_dom"/>
</dbReference>
<feature type="domain" description="Luciferase-like" evidence="5">
    <location>
        <begin position="27"/>
        <end position="278"/>
    </location>
</feature>
<sequence length="328" mass="35232">MTGPAGVNDAAGGRRFRFGVIARDLHTAARLAAGARRAEELGYSTLLMRDHLSAGSLGRSLAPLTALMAAACATRRLRVGTLVLDNDHRHPAVLAKEAATLDVLSEGRFELGLGAGWMRSEYAEAGIPFDRAGVRVERLEEAIAVLRGLLSGDRTSFAGRHYTIDGLRNFPCPVQRPRPPLLVGAGSPRMLALAGREADIVAIAAPALADGTLSNDPRERSADGVARKVARVREAAGGRFADIELCLPATVHLVTDRRVAAERLAAERGWGASATDLVLDMPSLFFGTEEDVAEQMRERRDRYGISYYVVPDQDMEAFAPIVELLAGR</sequence>
<gene>
    <name evidence="6" type="ORF">GCM10010411_54390</name>
</gene>
<proteinExistence type="predicted"/>
<evidence type="ECO:0000256" key="1">
    <source>
        <dbReference type="ARBA" id="ARBA00022630"/>
    </source>
</evidence>
<reference evidence="7" key="1">
    <citation type="journal article" date="2019" name="Int. J. Syst. Evol. Microbiol.">
        <title>The Global Catalogue of Microorganisms (GCM) 10K type strain sequencing project: providing services to taxonomists for standard genome sequencing and annotation.</title>
        <authorList>
            <consortium name="The Broad Institute Genomics Platform"/>
            <consortium name="The Broad Institute Genome Sequencing Center for Infectious Disease"/>
            <person name="Wu L."/>
            <person name="Ma J."/>
        </authorList>
    </citation>
    <scope>NUCLEOTIDE SEQUENCE [LARGE SCALE GENOMIC DNA]</scope>
    <source>
        <strain evidence="7">JCM 6833</strain>
    </source>
</reference>
<dbReference type="InterPro" id="IPR036661">
    <property type="entry name" value="Luciferase-like_sf"/>
</dbReference>
<accession>A0ABP6CF40</accession>
<dbReference type="PANTHER" id="PTHR42847">
    <property type="entry name" value="ALKANESULFONATE MONOOXYGENASE"/>
    <property type="match status" value="1"/>
</dbReference>
<dbReference type="EMBL" id="BAAATD010000007">
    <property type="protein sequence ID" value="GAA2612731.1"/>
    <property type="molecule type" value="Genomic_DNA"/>
</dbReference>
<evidence type="ECO:0000256" key="4">
    <source>
        <dbReference type="ARBA" id="ARBA00023033"/>
    </source>
</evidence>
<dbReference type="Gene3D" id="3.20.20.30">
    <property type="entry name" value="Luciferase-like domain"/>
    <property type="match status" value="1"/>
</dbReference>
<dbReference type="Pfam" id="PF00296">
    <property type="entry name" value="Bac_luciferase"/>
    <property type="match status" value="1"/>
</dbReference>
<protein>
    <submittedName>
        <fullName evidence="6">LLM class F420-dependent oxidoreductase</fullName>
    </submittedName>
</protein>
<name>A0ABP6CF40_9ACTN</name>
<dbReference type="Proteomes" id="UP001501509">
    <property type="component" value="Unassembled WGS sequence"/>
</dbReference>
<keyword evidence="2" id="KW-0288">FMN</keyword>
<dbReference type="SUPFAM" id="SSF51679">
    <property type="entry name" value="Bacterial luciferase-like"/>
    <property type="match status" value="1"/>
</dbReference>